<sequence>MEGLVDKNVINTDVLRPLLFQEWNEKDFWESSISIGQIKKVKK</sequence>
<dbReference type="EMBL" id="MRWU01000002">
    <property type="protein sequence ID" value="OSX95773.1"/>
    <property type="molecule type" value="Genomic_DNA"/>
</dbReference>
<name>A0AAP7WD72_BACMY</name>
<dbReference type="AlphaFoldDB" id="A0AAP7WD72"/>
<comment type="caution">
    <text evidence="1">The sequence shown here is derived from an EMBL/GenBank/DDBJ whole genome shotgun (WGS) entry which is preliminary data.</text>
</comment>
<evidence type="ECO:0000313" key="1">
    <source>
        <dbReference type="EMBL" id="OSX95773.1"/>
    </source>
</evidence>
<accession>A0AAP7WD72</accession>
<organism evidence="1 2">
    <name type="scientific">Bacillus mycoides</name>
    <dbReference type="NCBI Taxonomy" id="1405"/>
    <lineage>
        <taxon>Bacteria</taxon>
        <taxon>Bacillati</taxon>
        <taxon>Bacillota</taxon>
        <taxon>Bacilli</taxon>
        <taxon>Bacillales</taxon>
        <taxon>Bacillaceae</taxon>
        <taxon>Bacillus</taxon>
        <taxon>Bacillus cereus group</taxon>
    </lineage>
</organism>
<reference evidence="1 2" key="1">
    <citation type="submission" date="2016-12" db="EMBL/GenBank/DDBJ databases">
        <title>Genome Sequences of Twelve Sporeforming Bacillus Species Isolated from Foods.</title>
        <authorList>
            <person name="De Jong A."/>
            <person name="Holsappel S."/>
            <person name="Kuipers O.P."/>
        </authorList>
    </citation>
    <scope>NUCLEOTIDE SEQUENCE [LARGE SCALE GENOMIC DNA]</scope>
    <source>
        <strain evidence="1 2">S3E15</strain>
    </source>
</reference>
<gene>
    <name evidence="1" type="ORF">S3E15_02251</name>
</gene>
<evidence type="ECO:0000313" key="2">
    <source>
        <dbReference type="Proteomes" id="UP000194131"/>
    </source>
</evidence>
<dbReference type="Proteomes" id="UP000194131">
    <property type="component" value="Unassembled WGS sequence"/>
</dbReference>
<protein>
    <submittedName>
        <fullName evidence="1">Uncharacterized protein</fullName>
    </submittedName>
</protein>
<proteinExistence type="predicted"/>